<dbReference type="RefSeq" id="WP_302050270.1">
    <property type="nucleotide sequence ID" value="NZ_JAMJEV010000034.1"/>
</dbReference>
<sequence>PVLFYINNTIIGYLNEASILKIEEEPQLVRIGGSRGAYYSESIPAIDTAVCTCVYLGCRQP</sequence>
<protein>
    <submittedName>
        <fullName evidence="1">Uncharacterized protein</fullName>
    </submittedName>
</protein>
<gene>
    <name evidence="1" type="ORF">M8H41_23940</name>
</gene>
<accession>A0ABT8QWY9</accession>
<comment type="caution">
    <text evidence="1">The sequence shown here is derived from an EMBL/GenBank/DDBJ whole genome shotgun (WGS) entry which is preliminary data.</text>
</comment>
<name>A0ABT8QWY9_9FIRM</name>
<keyword evidence="2" id="KW-1185">Reference proteome</keyword>
<reference evidence="1" key="1">
    <citation type="submission" date="2022-05" db="EMBL/GenBank/DDBJ databases">
        <title>Expanded diversity of anoxic marine methylotrophy in a Black Sea sulfate reducing microorganism.</title>
        <authorList>
            <person name="Fischer P.Q."/>
            <person name="Stams A.J.M."/>
            <person name="Villanueva L."/>
            <person name="Sousa D.Z."/>
        </authorList>
    </citation>
    <scope>NUCLEOTIDE SEQUENCE</scope>
    <source>
        <strain evidence="1">P130</strain>
    </source>
</reference>
<dbReference type="Proteomes" id="UP001176021">
    <property type="component" value="Unassembled WGS sequence"/>
</dbReference>
<proteinExistence type="predicted"/>
<evidence type="ECO:0000313" key="1">
    <source>
        <dbReference type="EMBL" id="MDO0825861.1"/>
    </source>
</evidence>
<feature type="non-terminal residue" evidence="1">
    <location>
        <position position="1"/>
    </location>
</feature>
<evidence type="ECO:0000313" key="2">
    <source>
        <dbReference type="Proteomes" id="UP001176021"/>
    </source>
</evidence>
<dbReference type="EMBL" id="JAMJEV010000034">
    <property type="protein sequence ID" value="MDO0825861.1"/>
    <property type="molecule type" value="Genomic_DNA"/>
</dbReference>
<organism evidence="1 2">
    <name type="scientific">Desulfosporosinus nitroreducens</name>
    <dbReference type="NCBI Taxonomy" id="2018668"/>
    <lineage>
        <taxon>Bacteria</taxon>
        <taxon>Bacillati</taxon>
        <taxon>Bacillota</taxon>
        <taxon>Clostridia</taxon>
        <taxon>Eubacteriales</taxon>
        <taxon>Desulfitobacteriaceae</taxon>
        <taxon>Desulfosporosinus</taxon>
    </lineage>
</organism>